<evidence type="ECO:0000313" key="3">
    <source>
        <dbReference type="Proteomes" id="UP000029738"/>
    </source>
</evidence>
<keyword evidence="2" id="KW-0378">Hydrolase</keyword>
<dbReference type="Pfam" id="PF13365">
    <property type="entry name" value="Trypsin_2"/>
    <property type="match status" value="1"/>
</dbReference>
<name>A0A8S9T7S7_9CYAN</name>
<dbReference type="PANTHER" id="PTHR22939:SF129">
    <property type="entry name" value="SERINE PROTEASE HTRA2, MITOCHONDRIAL"/>
    <property type="match status" value="1"/>
</dbReference>
<dbReference type="PROSITE" id="PS50082">
    <property type="entry name" value="WD_REPEATS_2"/>
    <property type="match status" value="1"/>
</dbReference>
<organism evidence="2 3">
    <name type="scientific">Tolypothrix bouteillei VB521301</name>
    <dbReference type="NCBI Taxonomy" id="1479485"/>
    <lineage>
        <taxon>Bacteria</taxon>
        <taxon>Bacillati</taxon>
        <taxon>Cyanobacteriota</taxon>
        <taxon>Cyanophyceae</taxon>
        <taxon>Nostocales</taxon>
        <taxon>Tolypothrichaceae</taxon>
        <taxon>Tolypothrix</taxon>
    </lineage>
</organism>
<keyword evidence="2" id="KW-0645">Protease</keyword>
<dbReference type="SUPFAM" id="SSF50494">
    <property type="entry name" value="Trypsin-like serine proteases"/>
    <property type="match status" value="1"/>
</dbReference>
<dbReference type="AlphaFoldDB" id="A0A8S9T7S7"/>
<accession>A0A8S9T7S7</accession>
<dbReference type="InterPro" id="IPR009003">
    <property type="entry name" value="Peptidase_S1_PA"/>
</dbReference>
<dbReference type="InterPro" id="IPR001680">
    <property type="entry name" value="WD40_rpt"/>
</dbReference>
<sequence>MLQIRGQNRLPKLNFASLSAVRKGQQVFAIGYPRGIKPSSITQGIVSNIYTELGFIQTDANLNPGNSGGALLNSRGELLGINTRKVDTDTNGMNLAISSEKIQAFILAYKQGLSPSIGQFLIPATKQKNNQLAQKLALNGVDGQTLASGSVDRTIRIWRTSP</sequence>
<evidence type="ECO:0000256" key="1">
    <source>
        <dbReference type="PROSITE-ProRule" id="PRU00221"/>
    </source>
</evidence>
<gene>
    <name evidence="2" type="ORF">DA73_0400026375</name>
</gene>
<dbReference type="Gene3D" id="2.40.10.120">
    <property type="match status" value="1"/>
</dbReference>
<evidence type="ECO:0000313" key="2">
    <source>
        <dbReference type="EMBL" id="KAF3888611.1"/>
    </source>
</evidence>
<reference evidence="2" key="2">
    <citation type="submission" date="2019-11" db="EMBL/GenBank/DDBJ databases">
        <title>Improved Assembly of Tolypothrix boutellei genome.</title>
        <authorList>
            <person name="Sarangi A.N."/>
            <person name="Mukherjee M."/>
            <person name="Ghosh S."/>
            <person name="Singh D."/>
            <person name="Das A."/>
            <person name="Kant S."/>
            <person name="Prusty A."/>
            <person name="Tripathy S."/>
        </authorList>
    </citation>
    <scope>NUCLEOTIDE SEQUENCE</scope>
    <source>
        <strain evidence="2">VB521301</strain>
    </source>
</reference>
<dbReference type="PANTHER" id="PTHR22939">
    <property type="entry name" value="SERINE PROTEASE FAMILY S1C HTRA-RELATED"/>
    <property type="match status" value="1"/>
</dbReference>
<dbReference type="OrthoDB" id="495674at2"/>
<reference evidence="2" key="1">
    <citation type="journal article" date="2015" name="Genome Announc.">
        <title>Draft Genome Sequence of Tolypothrix boutellei Strain VB521301.</title>
        <authorList>
            <person name="Chandrababunaidu M.M."/>
            <person name="Singh D."/>
            <person name="Sen D."/>
            <person name="Bhan S."/>
            <person name="Das S."/>
            <person name="Gupta A."/>
            <person name="Adhikary S.P."/>
            <person name="Tripathy S."/>
        </authorList>
    </citation>
    <scope>NUCLEOTIDE SEQUENCE</scope>
    <source>
        <strain evidence="2">VB521301</strain>
    </source>
</reference>
<keyword evidence="1" id="KW-0853">WD repeat</keyword>
<dbReference type="GO" id="GO:0006508">
    <property type="term" value="P:proteolysis"/>
    <property type="evidence" value="ECO:0007669"/>
    <property type="project" value="UniProtKB-KW"/>
</dbReference>
<keyword evidence="3" id="KW-1185">Reference proteome</keyword>
<comment type="caution">
    <text evidence="2">The sequence shown here is derived from an EMBL/GenBank/DDBJ whole genome shotgun (WGS) entry which is preliminary data.</text>
</comment>
<proteinExistence type="predicted"/>
<dbReference type="PROSITE" id="PS50294">
    <property type="entry name" value="WD_REPEATS_REGION"/>
    <property type="match status" value="1"/>
</dbReference>
<feature type="repeat" description="WD" evidence="1">
    <location>
        <begin position="142"/>
        <end position="162"/>
    </location>
</feature>
<dbReference type="Proteomes" id="UP000029738">
    <property type="component" value="Unassembled WGS sequence"/>
</dbReference>
<dbReference type="EMBL" id="JHEG04000001">
    <property type="protein sequence ID" value="KAF3888611.1"/>
    <property type="molecule type" value="Genomic_DNA"/>
</dbReference>
<protein>
    <submittedName>
        <fullName evidence="2">Trypsin-like serine protease</fullName>
    </submittedName>
</protein>
<dbReference type="GO" id="GO:0008233">
    <property type="term" value="F:peptidase activity"/>
    <property type="evidence" value="ECO:0007669"/>
    <property type="project" value="UniProtKB-KW"/>
</dbReference>